<proteinExistence type="predicted"/>
<keyword evidence="2" id="KW-1185">Reference proteome</keyword>
<evidence type="ECO:0000313" key="1">
    <source>
        <dbReference type="EMBL" id="KAK1130654.1"/>
    </source>
</evidence>
<sequence length="86" mass="9683">MVKGRTEGGTQRWNRTVQFSYSSHDSYISGNVSQTDELASGVRLNIWVTSKGMSTKFDEANYDVRSLTTRKRGHIPEINNTGTIKN</sequence>
<dbReference type="Proteomes" id="UP001177670">
    <property type="component" value="Unassembled WGS sequence"/>
</dbReference>
<gene>
    <name evidence="1" type="ORF">K0M31_018771</name>
</gene>
<reference evidence="1" key="1">
    <citation type="submission" date="2021-10" db="EMBL/GenBank/DDBJ databases">
        <title>Melipona bicolor Genome sequencing and assembly.</title>
        <authorList>
            <person name="Araujo N.S."/>
            <person name="Arias M.C."/>
        </authorList>
    </citation>
    <scope>NUCLEOTIDE SEQUENCE</scope>
    <source>
        <strain evidence="1">USP_2M_L1-L4_2017</strain>
        <tissue evidence="1">Whole body</tissue>
    </source>
</reference>
<accession>A0AA40G4H1</accession>
<protein>
    <submittedName>
        <fullName evidence="1">Uncharacterized protein</fullName>
    </submittedName>
</protein>
<evidence type="ECO:0000313" key="2">
    <source>
        <dbReference type="Proteomes" id="UP001177670"/>
    </source>
</evidence>
<dbReference type="EMBL" id="JAHYIQ010000007">
    <property type="protein sequence ID" value="KAK1130654.1"/>
    <property type="molecule type" value="Genomic_DNA"/>
</dbReference>
<dbReference type="AlphaFoldDB" id="A0AA40G4H1"/>
<comment type="caution">
    <text evidence="1">The sequence shown here is derived from an EMBL/GenBank/DDBJ whole genome shotgun (WGS) entry which is preliminary data.</text>
</comment>
<organism evidence="1 2">
    <name type="scientific">Melipona bicolor</name>
    <dbReference type="NCBI Taxonomy" id="60889"/>
    <lineage>
        <taxon>Eukaryota</taxon>
        <taxon>Metazoa</taxon>
        <taxon>Ecdysozoa</taxon>
        <taxon>Arthropoda</taxon>
        <taxon>Hexapoda</taxon>
        <taxon>Insecta</taxon>
        <taxon>Pterygota</taxon>
        <taxon>Neoptera</taxon>
        <taxon>Endopterygota</taxon>
        <taxon>Hymenoptera</taxon>
        <taxon>Apocrita</taxon>
        <taxon>Aculeata</taxon>
        <taxon>Apoidea</taxon>
        <taxon>Anthophila</taxon>
        <taxon>Apidae</taxon>
        <taxon>Melipona</taxon>
    </lineage>
</organism>
<name>A0AA40G4H1_9HYME</name>